<dbReference type="GO" id="GO:0004812">
    <property type="term" value="F:aminoacyl-tRNA ligase activity"/>
    <property type="evidence" value="ECO:0007669"/>
    <property type="project" value="UniProtKB-KW"/>
</dbReference>
<keyword evidence="1 7" id="KW-0436">Ligase</keyword>
<evidence type="ECO:0000256" key="1">
    <source>
        <dbReference type="ARBA" id="ARBA00022598"/>
    </source>
</evidence>
<name>A0A1G2I9C3_9BACT</name>
<gene>
    <name evidence="7" type="ORF">A2904_02190</name>
</gene>
<comment type="caution">
    <text evidence="7">The sequence shown here is derived from an EMBL/GenBank/DDBJ whole genome shotgun (WGS) entry which is preliminary data.</text>
</comment>
<dbReference type="InterPro" id="IPR045864">
    <property type="entry name" value="aa-tRNA-synth_II/BPL/LPL"/>
</dbReference>
<keyword evidence="2" id="KW-0547">Nucleotide-binding</keyword>
<sequence length="378" mass="43748">MLGPYQANKDRTISYKGNKLFSPIKDISNIKPLTEEFENRLLSLNKDKMWTAIAKINHTINLSSNKYFDKIGAIFTALPLTTRMISSPGAFYGKGLINYTTDTCPIVLKWFDLSEVAFLSESSQIYLELALVQQEINQVYSIYNSFRKEVADSTHLSEFHHIEYEGKISQEENEKIALGLIQEIIFDLLNKNLTDLQQFLSNEKIEELKIFSQNIQSVKKITFKEALNILYKDTNDSRYLNFSMQDFGAWEEIRLTEILNGMVCVREFPLLEVPFYHDKVIGKEPLVANNADFIWPGYREVIGSGHRIESETYLNEKAKIFNLPIEDYMPYLHSRKIDKYSPTSGFGLGWERILHGLLEMPFIWSASQFPRIDSTLKL</sequence>
<evidence type="ECO:0000313" key="7">
    <source>
        <dbReference type="EMBL" id="OGZ71285.1"/>
    </source>
</evidence>
<dbReference type="Pfam" id="PF00152">
    <property type="entry name" value="tRNA-synt_2"/>
    <property type="match status" value="1"/>
</dbReference>
<protein>
    <submittedName>
        <fullName evidence="7">Asparagine--tRNA ligase</fullName>
    </submittedName>
</protein>
<evidence type="ECO:0000313" key="8">
    <source>
        <dbReference type="Proteomes" id="UP000176308"/>
    </source>
</evidence>
<evidence type="ECO:0000256" key="3">
    <source>
        <dbReference type="ARBA" id="ARBA00022840"/>
    </source>
</evidence>
<proteinExistence type="predicted"/>
<dbReference type="GO" id="GO:0005524">
    <property type="term" value="F:ATP binding"/>
    <property type="evidence" value="ECO:0007669"/>
    <property type="project" value="UniProtKB-KW"/>
</dbReference>
<dbReference type="PROSITE" id="PS50862">
    <property type="entry name" value="AA_TRNA_LIGASE_II"/>
    <property type="match status" value="1"/>
</dbReference>
<accession>A0A1G2I9C3</accession>
<dbReference type="SUPFAM" id="SSF55681">
    <property type="entry name" value="Class II aaRS and biotin synthetases"/>
    <property type="match status" value="1"/>
</dbReference>
<evidence type="ECO:0000256" key="4">
    <source>
        <dbReference type="ARBA" id="ARBA00022917"/>
    </source>
</evidence>
<evidence type="ECO:0000256" key="5">
    <source>
        <dbReference type="ARBA" id="ARBA00023146"/>
    </source>
</evidence>
<keyword evidence="5" id="KW-0030">Aminoacyl-tRNA synthetase</keyword>
<reference evidence="7 8" key="1">
    <citation type="journal article" date="2016" name="Nat. Commun.">
        <title>Thousands of microbial genomes shed light on interconnected biogeochemical processes in an aquifer system.</title>
        <authorList>
            <person name="Anantharaman K."/>
            <person name="Brown C.T."/>
            <person name="Hug L.A."/>
            <person name="Sharon I."/>
            <person name="Castelle C.J."/>
            <person name="Probst A.J."/>
            <person name="Thomas B.C."/>
            <person name="Singh A."/>
            <person name="Wilkins M.J."/>
            <person name="Karaoz U."/>
            <person name="Brodie E.L."/>
            <person name="Williams K.H."/>
            <person name="Hubbard S.S."/>
            <person name="Banfield J.F."/>
        </authorList>
    </citation>
    <scope>NUCLEOTIDE SEQUENCE [LARGE SCALE GENOMIC DNA]</scope>
</reference>
<dbReference type="InterPro" id="IPR004364">
    <property type="entry name" value="Aa-tRNA-synt_II"/>
</dbReference>
<dbReference type="PANTHER" id="PTHR22594:SF34">
    <property type="entry name" value="ASPARAGINE--TRNA LIGASE, MITOCHONDRIAL-RELATED"/>
    <property type="match status" value="1"/>
</dbReference>
<evidence type="ECO:0000256" key="2">
    <source>
        <dbReference type="ARBA" id="ARBA00022741"/>
    </source>
</evidence>
<dbReference type="AlphaFoldDB" id="A0A1G2I9C3"/>
<keyword evidence="4" id="KW-0648">Protein biosynthesis</keyword>
<feature type="domain" description="Aminoacyl-transfer RNA synthetases class-II family profile" evidence="6">
    <location>
        <begin position="139"/>
        <end position="370"/>
    </location>
</feature>
<dbReference type="EMBL" id="MHOX01000009">
    <property type="protein sequence ID" value="OGZ71285.1"/>
    <property type="molecule type" value="Genomic_DNA"/>
</dbReference>
<organism evidence="7 8">
    <name type="scientific">Candidatus Staskawiczbacteria bacterium RIFCSPLOWO2_01_FULL_33_9</name>
    <dbReference type="NCBI Taxonomy" id="1802211"/>
    <lineage>
        <taxon>Bacteria</taxon>
        <taxon>Candidatus Staskawicziibacteriota</taxon>
    </lineage>
</organism>
<evidence type="ECO:0000259" key="6">
    <source>
        <dbReference type="PROSITE" id="PS50862"/>
    </source>
</evidence>
<dbReference type="GO" id="GO:0006421">
    <property type="term" value="P:asparaginyl-tRNA aminoacylation"/>
    <property type="evidence" value="ECO:0007669"/>
    <property type="project" value="TreeGrafter"/>
</dbReference>
<dbReference type="Gene3D" id="3.30.930.10">
    <property type="entry name" value="Bira Bifunctional Protein, Domain 2"/>
    <property type="match status" value="1"/>
</dbReference>
<keyword evidence="3" id="KW-0067">ATP-binding</keyword>
<dbReference type="Proteomes" id="UP000176308">
    <property type="component" value="Unassembled WGS sequence"/>
</dbReference>
<dbReference type="PANTHER" id="PTHR22594">
    <property type="entry name" value="ASPARTYL/LYSYL-TRNA SYNTHETASE"/>
    <property type="match status" value="1"/>
</dbReference>
<dbReference type="InterPro" id="IPR006195">
    <property type="entry name" value="aa-tRNA-synth_II"/>
</dbReference>